<proteinExistence type="inferred from homology"/>
<evidence type="ECO:0000313" key="7">
    <source>
        <dbReference type="EMBL" id="MPL72545.1"/>
    </source>
</evidence>
<dbReference type="PANTHER" id="PTHR43133">
    <property type="entry name" value="RNA POLYMERASE ECF-TYPE SIGMA FACTO"/>
    <property type="match status" value="1"/>
</dbReference>
<dbReference type="NCBIfam" id="TIGR02937">
    <property type="entry name" value="sigma70-ECF"/>
    <property type="match status" value="1"/>
</dbReference>
<comment type="caution">
    <text evidence="7">The sequence shown here is derived from an EMBL/GenBank/DDBJ whole genome shotgun (WGS) entry which is preliminary data.</text>
</comment>
<name>A0A644TZZ1_9ZZZZ</name>
<dbReference type="GO" id="GO:0016987">
    <property type="term" value="F:sigma factor activity"/>
    <property type="evidence" value="ECO:0007669"/>
    <property type="project" value="UniProtKB-KW"/>
</dbReference>
<dbReference type="SUPFAM" id="SSF88659">
    <property type="entry name" value="Sigma3 and sigma4 domains of RNA polymerase sigma factors"/>
    <property type="match status" value="1"/>
</dbReference>
<dbReference type="InterPro" id="IPR013249">
    <property type="entry name" value="RNA_pol_sigma70_r4_t2"/>
</dbReference>
<dbReference type="Gene3D" id="1.10.10.10">
    <property type="entry name" value="Winged helix-like DNA-binding domain superfamily/Winged helix DNA-binding domain"/>
    <property type="match status" value="1"/>
</dbReference>
<sequence length="163" mass="19550">MKSKTFEKEILELEDNLSRYAYSLTTNRDDAKDLVQETFFKALNNQDKFNEHTNIKAWVYTIMKNTFINDYRRRSKRQSLFSEDVHEYVINNRPGDMGPEQEFGFRELTSIVNDLEPEFRIPFQMHDNGFKYQEIAEELGLHLGTVKSRIHFSRKKLMEKIER</sequence>
<evidence type="ECO:0000256" key="4">
    <source>
        <dbReference type="ARBA" id="ARBA00023163"/>
    </source>
</evidence>
<evidence type="ECO:0000259" key="5">
    <source>
        <dbReference type="Pfam" id="PF04542"/>
    </source>
</evidence>
<protein>
    <submittedName>
        <fullName evidence="7">ECF RNA polymerase sigma factor SigR</fullName>
    </submittedName>
</protein>
<dbReference type="InterPro" id="IPR013324">
    <property type="entry name" value="RNA_pol_sigma_r3/r4-like"/>
</dbReference>
<dbReference type="SUPFAM" id="SSF88946">
    <property type="entry name" value="Sigma2 domain of RNA polymerase sigma factors"/>
    <property type="match status" value="1"/>
</dbReference>
<keyword evidence="2" id="KW-0805">Transcription regulation</keyword>
<evidence type="ECO:0000256" key="1">
    <source>
        <dbReference type="ARBA" id="ARBA00010641"/>
    </source>
</evidence>
<dbReference type="InterPro" id="IPR036388">
    <property type="entry name" value="WH-like_DNA-bd_sf"/>
</dbReference>
<dbReference type="EMBL" id="VSSQ01000066">
    <property type="protein sequence ID" value="MPL72545.1"/>
    <property type="molecule type" value="Genomic_DNA"/>
</dbReference>
<dbReference type="InterPro" id="IPR013325">
    <property type="entry name" value="RNA_pol_sigma_r2"/>
</dbReference>
<dbReference type="PANTHER" id="PTHR43133:SF25">
    <property type="entry name" value="RNA POLYMERASE SIGMA FACTOR RFAY-RELATED"/>
    <property type="match status" value="1"/>
</dbReference>
<feature type="domain" description="RNA polymerase sigma factor 70 region 4 type 2" evidence="6">
    <location>
        <begin position="106"/>
        <end position="157"/>
    </location>
</feature>
<feature type="domain" description="RNA polymerase sigma-70 region 2" evidence="5">
    <location>
        <begin position="15"/>
        <end position="76"/>
    </location>
</feature>
<reference evidence="7" key="1">
    <citation type="submission" date="2019-08" db="EMBL/GenBank/DDBJ databases">
        <authorList>
            <person name="Kucharzyk K."/>
            <person name="Murdoch R.W."/>
            <person name="Higgins S."/>
            <person name="Loffler F."/>
        </authorList>
    </citation>
    <scope>NUCLEOTIDE SEQUENCE</scope>
</reference>
<dbReference type="InterPro" id="IPR014284">
    <property type="entry name" value="RNA_pol_sigma-70_dom"/>
</dbReference>
<evidence type="ECO:0000259" key="6">
    <source>
        <dbReference type="Pfam" id="PF08281"/>
    </source>
</evidence>
<dbReference type="InterPro" id="IPR007627">
    <property type="entry name" value="RNA_pol_sigma70_r2"/>
</dbReference>
<comment type="similarity">
    <text evidence="1">Belongs to the sigma-70 factor family. ECF subfamily.</text>
</comment>
<dbReference type="InterPro" id="IPR039425">
    <property type="entry name" value="RNA_pol_sigma-70-like"/>
</dbReference>
<gene>
    <name evidence="7" type="primary">sigR_2</name>
    <name evidence="7" type="ORF">SDC9_18330</name>
</gene>
<dbReference type="AlphaFoldDB" id="A0A644TZZ1"/>
<organism evidence="7">
    <name type="scientific">bioreactor metagenome</name>
    <dbReference type="NCBI Taxonomy" id="1076179"/>
    <lineage>
        <taxon>unclassified sequences</taxon>
        <taxon>metagenomes</taxon>
        <taxon>ecological metagenomes</taxon>
    </lineage>
</organism>
<accession>A0A644TZZ1</accession>
<dbReference type="Gene3D" id="1.10.1740.10">
    <property type="match status" value="1"/>
</dbReference>
<dbReference type="GO" id="GO:0006352">
    <property type="term" value="P:DNA-templated transcription initiation"/>
    <property type="evidence" value="ECO:0007669"/>
    <property type="project" value="InterPro"/>
</dbReference>
<dbReference type="GO" id="GO:0003677">
    <property type="term" value="F:DNA binding"/>
    <property type="evidence" value="ECO:0007669"/>
    <property type="project" value="InterPro"/>
</dbReference>
<evidence type="ECO:0000256" key="3">
    <source>
        <dbReference type="ARBA" id="ARBA00023082"/>
    </source>
</evidence>
<keyword evidence="3" id="KW-0731">Sigma factor</keyword>
<keyword evidence="4" id="KW-0804">Transcription</keyword>
<evidence type="ECO:0000256" key="2">
    <source>
        <dbReference type="ARBA" id="ARBA00023015"/>
    </source>
</evidence>
<dbReference type="Pfam" id="PF08281">
    <property type="entry name" value="Sigma70_r4_2"/>
    <property type="match status" value="1"/>
</dbReference>
<dbReference type="Pfam" id="PF04542">
    <property type="entry name" value="Sigma70_r2"/>
    <property type="match status" value="1"/>
</dbReference>